<reference evidence="9" key="1">
    <citation type="submission" date="2017-05" db="EMBL/GenBank/DDBJ databases">
        <authorList>
            <person name="Sharma S."/>
            <person name="Sidhu C."/>
            <person name="Pinnaka A.K."/>
        </authorList>
    </citation>
    <scope>NUCLEOTIDE SEQUENCE [LARGE SCALE GENOMIC DNA]</scope>
    <source>
        <strain evidence="9">AK93</strain>
    </source>
</reference>
<dbReference type="RefSeq" id="WP_116304295.1">
    <property type="nucleotide sequence ID" value="NZ_NFZV01000051.1"/>
</dbReference>
<evidence type="ECO:0000256" key="5">
    <source>
        <dbReference type="ARBA" id="ARBA00022825"/>
    </source>
</evidence>
<evidence type="ECO:0000313" key="8">
    <source>
        <dbReference type="EMBL" id="RFA35138.1"/>
    </source>
</evidence>
<keyword evidence="5" id="KW-0720">Serine protease</keyword>
<keyword evidence="4" id="KW-0378">Hydrolase</keyword>
<dbReference type="AlphaFoldDB" id="A0A3E0WQN4"/>
<dbReference type="InterPro" id="IPR029045">
    <property type="entry name" value="ClpP/crotonase-like_dom_sf"/>
</dbReference>
<dbReference type="NCBIfam" id="NF045542">
    <property type="entry name" value="Clp_rel_HeadMat"/>
    <property type="match status" value="1"/>
</dbReference>
<name>A0A3E0WQN4_9GAMM</name>
<feature type="region of interest" description="Disordered" evidence="7">
    <location>
        <begin position="330"/>
        <end position="352"/>
    </location>
</feature>
<dbReference type="SUPFAM" id="SSF52096">
    <property type="entry name" value="ClpP/crotonase"/>
    <property type="match status" value="1"/>
</dbReference>
<evidence type="ECO:0000256" key="1">
    <source>
        <dbReference type="ARBA" id="ARBA00007039"/>
    </source>
</evidence>
<sequence>MNWLKVLNVATEREGEEDKRVAKMRIEGVVGSYNWLTNTDSTATTFIRTVDAMGDVEEIDLEINSPGGVVTDGVAITNYLRNHSASVKVTVIGEASSIASVIAQAADPGRLHMALGTTMFVHDPLTAAVGDADDFRHMADRLDKIRDSIVDIYQARSGMDREDIIDLMKADTTMTAEEAVTWGFADSTDEHLQAVACTEDLEKVLERAQMQTRKALRSSGESNASEVAKLRRQIDELKRGPEPAAAEAVIAACAEADIPALAVDFVKAKLPMSEVQSRIEMIGKVRDVFAAAELDPGPILSHIDDPVEMLRIAVTNAKAANEQHIDNSLNQNSESHQAGWDKAFSNVRGDQA</sequence>
<dbReference type="Proteomes" id="UP000256763">
    <property type="component" value="Unassembled WGS sequence"/>
</dbReference>
<comment type="similarity">
    <text evidence="1 6">Belongs to the peptidase S14 family.</text>
</comment>
<dbReference type="GO" id="GO:0051117">
    <property type="term" value="F:ATPase binding"/>
    <property type="evidence" value="ECO:0007669"/>
    <property type="project" value="TreeGrafter"/>
</dbReference>
<evidence type="ECO:0000313" key="9">
    <source>
        <dbReference type="Proteomes" id="UP000256763"/>
    </source>
</evidence>
<dbReference type="InterPro" id="IPR001907">
    <property type="entry name" value="ClpP"/>
</dbReference>
<organism evidence="8 9">
    <name type="scientific">Alkalilimnicola ehrlichii</name>
    <dbReference type="NCBI Taxonomy" id="351052"/>
    <lineage>
        <taxon>Bacteria</taxon>
        <taxon>Pseudomonadati</taxon>
        <taxon>Pseudomonadota</taxon>
        <taxon>Gammaproteobacteria</taxon>
        <taxon>Chromatiales</taxon>
        <taxon>Ectothiorhodospiraceae</taxon>
        <taxon>Alkalilimnicola</taxon>
    </lineage>
</organism>
<evidence type="ECO:0000256" key="6">
    <source>
        <dbReference type="RuleBase" id="RU003567"/>
    </source>
</evidence>
<evidence type="ECO:0000256" key="3">
    <source>
        <dbReference type="ARBA" id="ARBA00022670"/>
    </source>
</evidence>
<dbReference type="PRINTS" id="PR00127">
    <property type="entry name" value="CLPPROTEASEP"/>
</dbReference>
<comment type="caution">
    <text evidence="8">The sequence shown here is derived from an EMBL/GenBank/DDBJ whole genome shotgun (WGS) entry which is preliminary data.</text>
</comment>
<accession>A0A3E0WQN4</accession>
<dbReference type="GO" id="GO:0006515">
    <property type="term" value="P:protein quality control for misfolded or incompletely synthesized proteins"/>
    <property type="evidence" value="ECO:0007669"/>
    <property type="project" value="TreeGrafter"/>
</dbReference>
<evidence type="ECO:0000256" key="4">
    <source>
        <dbReference type="ARBA" id="ARBA00022801"/>
    </source>
</evidence>
<dbReference type="InterPro" id="IPR023562">
    <property type="entry name" value="ClpP/TepA"/>
</dbReference>
<evidence type="ECO:0000256" key="7">
    <source>
        <dbReference type="SAM" id="MobiDB-lite"/>
    </source>
</evidence>
<protein>
    <recommendedName>
        <fullName evidence="6">ATP-dependent Clp protease proteolytic subunit</fullName>
    </recommendedName>
</protein>
<keyword evidence="3" id="KW-0645">Protease</keyword>
<gene>
    <name evidence="8" type="ORF">CAL65_13615</name>
</gene>
<dbReference type="CDD" id="cd07016">
    <property type="entry name" value="S14_ClpP_1"/>
    <property type="match status" value="1"/>
</dbReference>
<dbReference type="Gene3D" id="3.90.226.10">
    <property type="entry name" value="2-enoyl-CoA Hydratase, Chain A, domain 1"/>
    <property type="match status" value="1"/>
</dbReference>
<evidence type="ECO:0000256" key="2">
    <source>
        <dbReference type="ARBA" id="ARBA00022490"/>
    </source>
</evidence>
<dbReference type="OrthoDB" id="9806592at2"/>
<dbReference type="EMBL" id="NFZW01000013">
    <property type="protein sequence ID" value="RFA35138.1"/>
    <property type="molecule type" value="Genomic_DNA"/>
</dbReference>
<dbReference type="GO" id="GO:0004176">
    <property type="term" value="F:ATP-dependent peptidase activity"/>
    <property type="evidence" value="ECO:0007669"/>
    <property type="project" value="InterPro"/>
</dbReference>
<keyword evidence="2" id="KW-0963">Cytoplasm</keyword>
<dbReference type="PANTHER" id="PTHR10381:SF70">
    <property type="entry name" value="ATP-DEPENDENT CLP PROTEASE PROTEOLYTIC SUBUNIT"/>
    <property type="match status" value="1"/>
</dbReference>
<dbReference type="Pfam" id="PF00574">
    <property type="entry name" value="CLP_protease"/>
    <property type="match status" value="1"/>
</dbReference>
<dbReference type="GO" id="GO:0004252">
    <property type="term" value="F:serine-type endopeptidase activity"/>
    <property type="evidence" value="ECO:0007669"/>
    <property type="project" value="InterPro"/>
</dbReference>
<dbReference type="PANTHER" id="PTHR10381">
    <property type="entry name" value="ATP-DEPENDENT CLP PROTEASE PROTEOLYTIC SUBUNIT"/>
    <property type="match status" value="1"/>
</dbReference>
<keyword evidence="9" id="KW-1185">Reference proteome</keyword>
<dbReference type="GO" id="GO:0009368">
    <property type="term" value="C:endopeptidase Clp complex"/>
    <property type="evidence" value="ECO:0007669"/>
    <property type="project" value="TreeGrafter"/>
</dbReference>
<proteinExistence type="inferred from homology"/>